<dbReference type="PROSITE" id="PS00086">
    <property type="entry name" value="CYTOCHROME_P450"/>
    <property type="match status" value="1"/>
</dbReference>
<evidence type="ECO:0000313" key="11">
    <source>
        <dbReference type="EMBL" id="OBZ74625.1"/>
    </source>
</evidence>
<dbReference type="PRINTS" id="PR00463">
    <property type="entry name" value="EP450I"/>
</dbReference>
<dbReference type="CDD" id="cd11063">
    <property type="entry name" value="CYP52"/>
    <property type="match status" value="1"/>
</dbReference>
<comment type="cofactor">
    <cofactor evidence="1 8">
        <name>heme</name>
        <dbReference type="ChEBI" id="CHEBI:30413"/>
    </cofactor>
</comment>
<dbReference type="OMA" id="WSERYGH"/>
<dbReference type="InterPro" id="IPR036396">
    <property type="entry name" value="Cyt_P450_sf"/>
</dbReference>
<dbReference type="InterPro" id="IPR002401">
    <property type="entry name" value="Cyt_P450_E_grp-I"/>
</dbReference>
<dbReference type="Gene3D" id="1.10.630.10">
    <property type="entry name" value="Cytochrome P450"/>
    <property type="match status" value="1"/>
</dbReference>
<sequence>MSLPPGPKYLLHQFPSILAPPALVYVISYAICKYRNIILPVWLVVVAAFLSLPVAFALQVQWYDFKNHMDARAHDAVMAPPIEHKYPGSFDVLSAVFRTSEKGYLADLFFRWTLKYGHTFNFRVLFQNRMYTSEPEYIKTMLATDFPLYEKGPLVNEQLHTLLGTGVFNSDGKWKFHRSITRPFFSKDRISHFDIFDRHCDEALKKMDARLREGYAVDWQDLVSRFTMDSATEFLFGKDHPADEFVQAFQSALEETAIRGRYLQAWPLAEFWGDKVKRSMKAIDDFIDPIVADALRKKAQGETDTGDSGEKDIADDETLLEYLIKQTDDKTILKDETLNILLAGRDTTACTLTFAVYKLAERPDILRHLRKEVLATVGGARRPTYDDIRNMKYLRAFINETLRMYPPVPFDTRCSIGPTIWKAKDPSEKDFYIPARTRCLYSVFVMHRRTDLWGPDALKFDPDRFLDERMQKYLVRNPFIFLPFNGGPRICLGQQFAYNEASRPPRRAAAAGLLGLPGCEGGEKVWLRAHLTMYVKNGLWVKMGAVSEDETA</sequence>
<dbReference type="GO" id="GO:0020037">
    <property type="term" value="F:heme binding"/>
    <property type="evidence" value="ECO:0007669"/>
    <property type="project" value="InterPro"/>
</dbReference>
<protein>
    <submittedName>
        <fullName evidence="11">Uncharacterized protein</fullName>
    </submittedName>
</protein>
<keyword evidence="4 8" id="KW-0479">Metal-binding</keyword>
<keyword evidence="10" id="KW-1133">Transmembrane helix</keyword>
<dbReference type="GO" id="GO:0004497">
    <property type="term" value="F:monooxygenase activity"/>
    <property type="evidence" value="ECO:0007669"/>
    <property type="project" value="UniProtKB-KW"/>
</dbReference>
<comment type="similarity">
    <text evidence="2 9">Belongs to the cytochrome P450 family.</text>
</comment>
<dbReference type="GO" id="GO:0016705">
    <property type="term" value="F:oxidoreductase activity, acting on paired donors, with incorporation or reduction of molecular oxygen"/>
    <property type="evidence" value="ECO:0007669"/>
    <property type="project" value="InterPro"/>
</dbReference>
<keyword evidence="12" id="KW-1185">Reference proteome</keyword>
<dbReference type="OrthoDB" id="1470350at2759"/>
<dbReference type="EMBL" id="LUGG01000005">
    <property type="protein sequence ID" value="OBZ74625.1"/>
    <property type="molecule type" value="Genomic_DNA"/>
</dbReference>
<accession>A0A1C7MCJ7</accession>
<dbReference type="PANTHER" id="PTHR24287">
    <property type="entry name" value="P450, PUTATIVE (EUROFUNG)-RELATED"/>
    <property type="match status" value="1"/>
</dbReference>
<keyword evidence="7 9" id="KW-0503">Monooxygenase</keyword>
<evidence type="ECO:0000256" key="4">
    <source>
        <dbReference type="ARBA" id="ARBA00022723"/>
    </source>
</evidence>
<evidence type="ECO:0000256" key="2">
    <source>
        <dbReference type="ARBA" id="ARBA00010617"/>
    </source>
</evidence>
<dbReference type="InterPro" id="IPR017972">
    <property type="entry name" value="Cyt_P450_CS"/>
</dbReference>
<evidence type="ECO:0000256" key="8">
    <source>
        <dbReference type="PIRSR" id="PIRSR602401-1"/>
    </source>
</evidence>
<name>A0A1C7MCJ7_GRIFR</name>
<comment type="caution">
    <text evidence="11">The sequence shown here is derived from an EMBL/GenBank/DDBJ whole genome shotgun (WGS) entry which is preliminary data.</text>
</comment>
<dbReference type="PRINTS" id="PR00385">
    <property type="entry name" value="P450"/>
</dbReference>
<reference evidence="11 12" key="1">
    <citation type="submission" date="2016-03" db="EMBL/GenBank/DDBJ databases">
        <title>Whole genome sequencing of Grifola frondosa 9006-11.</title>
        <authorList>
            <person name="Min B."/>
            <person name="Park H."/>
            <person name="Kim J.-G."/>
            <person name="Cho H."/>
            <person name="Oh Y.-L."/>
            <person name="Kong W.-S."/>
            <person name="Choi I.-G."/>
        </authorList>
    </citation>
    <scope>NUCLEOTIDE SEQUENCE [LARGE SCALE GENOMIC DNA]</scope>
    <source>
        <strain evidence="11 12">9006-11</strain>
    </source>
</reference>
<dbReference type="Proteomes" id="UP000092993">
    <property type="component" value="Unassembled WGS sequence"/>
</dbReference>
<evidence type="ECO:0000256" key="1">
    <source>
        <dbReference type="ARBA" id="ARBA00001971"/>
    </source>
</evidence>
<feature type="transmembrane region" description="Helical" evidence="10">
    <location>
        <begin position="39"/>
        <end position="62"/>
    </location>
</feature>
<evidence type="ECO:0000256" key="10">
    <source>
        <dbReference type="SAM" id="Phobius"/>
    </source>
</evidence>
<evidence type="ECO:0000256" key="9">
    <source>
        <dbReference type="RuleBase" id="RU000461"/>
    </source>
</evidence>
<evidence type="ECO:0000256" key="3">
    <source>
        <dbReference type="ARBA" id="ARBA00022617"/>
    </source>
</evidence>
<feature type="binding site" description="axial binding residue" evidence="8">
    <location>
        <position position="491"/>
    </location>
    <ligand>
        <name>heme</name>
        <dbReference type="ChEBI" id="CHEBI:30413"/>
    </ligand>
    <ligandPart>
        <name>Fe</name>
        <dbReference type="ChEBI" id="CHEBI:18248"/>
    </ligandPart>
</feature>
<dbReference type="PANTHER" id="PTHR24287:SF1">
    <property type="entry name" value="P450, PUTATIVE (EUROFUNG)-RELATED"/>
    <property type="match status" value="1"/>
</dbReference>
<keyword evidence="3 8" id="KW-0349">Heme</keyword>
<dbReference type="AlphaFoldDB" id="A0A1C7MCJ7"/>
<dbReference type="SUPFAM" id="SSF48264">
    <property type="entry name" value="Cytochrome P450"/>
    <property type="match status" value="1"/>
</dbReference>
<keyword evidence="5 9" id="KW-0560">Oxidoreductase</keyword>
<evidence type="ECO:0000256" key="7">
    <source>
        <dbReference type="ARBA" id="ARBA00023033"/>
    </source>
</evidence>
<evidence type="ECO:0000313" key="12">
    <source>
        <dbReference type="Proteomes" id="UP000092993"/>
    </source>
</evidence>
<dbReference type="InterPro" id="IPR001128">
    <property type="entry name" value="Cyt_P450"/>
</dbReference>
<keyword evidence="10" id="KW-0812">Transmembrane</keyword>
<gene>
    <name evidence="11" type="ORF">A0H81_05072</name>
</gene>
<keyword evidence="10" id="KW-0472">Membrane</keyword>
<dbReference type="InterPro" id="IPR047146">
    <property type="entry name" value="Cyt_P450_E_CYP52_fungi"/>
</dbReference>
<dbReference type="STRING" id="5627.A0A1C7MCJ7"/>
<feature type="transmembrane region" description="Helical" evidence="10">
    <location>
        <begin position="12"/>
        <end position="32"/>
    </location>
</feature>
<dbReference type="Pfam" id="PF00067">
    <property type="entry name" value="p450"/>
    <property type="match status" value="1"/>
</dbReference>
<evidence type="ECO:0000256" key="5">
    <source>
        <dbReference type="ARBA" id="ARBA00023002"/>
    </source>
</evidence>
<keyword evidence="6 8" id="KW-0408">Iron</keyword>
<organism evidence="11 12">
    <name type="scientific">Grifola frondosa</name>
    <name type="common">Maitake</name>
    <name type="synonym">Polyporus frondosus</name>
    <dbReference type="NCBI Taxonomy" id="5627"/>
    <lineage>
        <taxon>Eukaryota</taxon>
        <taxon>Fungi</taxon>
        <taxon>Dikarya</taxon>
        <taxon>Basidiomycota</taxon>
        <taxon>Agaricomycotina</taxon>
        <taxon>Agaricomycetes</taxon>
        <taxon>Polyporales</taxon>
        <taxon>Grifolaceae</taxon>
        <taxon>Grifola</taxon>
    </lineage>
</organism>
<proteinExistence type="inferred from homology"/>
<dbReference type="GO" id="GO:0005506">
    <property type="term" value="F:iron ion binding"/>
    <property type="evidence" value="ECO:0007669"/>
    <property type="project" value="InterPro"/>
</dbReference>
<evidence type="ECO:0000256" key="6">
    <source>
        <dbReference type="ARBA" id="ARBA00023004"/>
    </source>
</evidence>